<dbReference type="PANTHER" id="PTHR11070">
    <property type="entry name" value="UVRD / RECB / PCRA DNA HELICASE FAMILY MEMBER"/>
    <property type="match status" value="1"/>
</dbReference>
<evidence type="ECO:0000256" key="8">
    <source>
        <dbReference type="ARBA" id="ARBA00022840"/>
    </source>
</evidence>
<dbReference type="GO" id="GO:0043138">
    <property type="term" value="F:3'-5' DNA helicase activity"/>
    <property type="evidence" value="ECO:0007669"/>
    <property type="project" value="UniProtKB-EC"/>
</dbReference>
<evidence type="ECO:0000256" key="12">
    <source>
        <dbReference type="ARBA" id="ARBA00034617"/>
    </source>
</evidence>
<dbReference type="Proteomes" id="UP001203207">
    <property type="component" value="Unassembled WGS sequence"/>
</dbReference>
<evidence type="ECO:0000256" key="9">
    <source>
        <dbReference type="ARBA" id="ARBA00023125"/>
    </source>
</evidence>
<evidence type="ECO:0000256" key="5">
    <source>
        <dbReference type="ARBA" id="ARBA00022801"/>
    </source>
</evidence>
<dbReference type="Gene3D" id="1.10.10.160">
    <property type="match status" value="1"/>
</dbReference>
<keyword evidence="6 15" id="KW-0347">Helicase</keyword>
<evidence type="ECO:0000256" key="14">
    <source>
        <dbReference type="ARBA" id="ARBA00048988"/>
    </source>
</evidence>
<dbReference type="InterPro" id="IPR027417">
    <property type="entry name" value="P-loop_NTPase"/>
</dbReference>
<dbReference type="InterPro" id="IPR014016">
    <property type="entry name" value="UvrD-like_ATP-bd"/>
</dbReference>
<keyword evidence="9" id="KW-0238">DNA-binding</keyword>
<feature type="domain" description="UvrD-like helicase ATP-binding" evidence="17">
    <location>
        <begin position="2"/>
        <end position="391"/>
    </location>
</feature>
<gene>
    <name evidence="19" type="ORF">AArcSt2_14800</name>
</gene>
<evidence type="ECO:0000256" key="15">
    <source>
        <dbReference type="PROSITE-ProRule" id="PRU00560"/>
    </source>
</evidence>
<keyword evidence="7" id="KW-0269">Exonuclease</keyword>
<keyword evidence="20" id="KW-1185">Reference proteome</keyword>
<evidence type="ECO:0000256" key="4">
    <source>
        <dbReference type="ARBA" id="ARBA00022763"/>
    </source>
</evidence>
<accession>A0AAE3G1K7</accession>
<dbReference type="Gene3D" id="3.40.50.300">
    <property type="entry name" value="P-loop containing nucleotide triphosphate hydrolases"/>
    <property type="match status" value="4"/>
</dbReference>
<name>A0AAE3G1K7_9EURY</name>
<dbReference type="InterPro" id="IPR000212">
    <property type="entry name" value="DNA_helicase_UvrD/REP"/>
</dbReference>
<keyword evidence="11" id="KW-0413">Isomerase</keyword>
<dbReference type="PROSITE" id="PS51217">
    <property type="entry name" value="UVRD_HELICASE_CTER"/>
    <property type="match status" value="1"/>
</dbReference>
<evidence type="ECO:0000256" key="10">
    <source>
        <dbReference type="ARBA" id="ARBA00023204"/>
    </source>
</evidence>
<dbReference type="Gene3D" id="1.10.486.10">
    <property type="entry name" value="PCRA, domain 4"/>
    <property type="match status" value="1"/>
</dbReference>
<dbReference type="Pfam" id="PF00580">
    <property type="entry name" value="UvrD-helicase"/>
    <property type="match status" value="1"/>
</dbReference>
<dbReference type="GO" id="GO:0005524">
    <property type="term" value="F:ATP binding"/>
    <property type="evidence" value="ECO:0007669"/>
    <property type="project" value="UniProtKB-UniRule"/>
</dbReference>
<dbReference type="GO" id="GO:0004527">
    <property type="term" value="F:exonuclease activity"/>
    <property type="evidence" value="ECO:0007669"/>
    <property type="project" value="UniProtKB-KW"/>
</dbReference>
<reference evidence="19" key="2">
    <citation type="submission" date="2022-02" db="EMBL/GenBank/DDBJ databases">
        <authorList>
            <person name="Elcheninov A.G."/>
            <person name="Sorokin D.Y."/>
            <person name="Kublanov I.V."/>
        </authorList>
    </citation>
    <scope>NUCLEOTIDE SEQUENCE</scope>
    <source>
        <strain evidence="19">AArc-St2</strain>
    </source>
</reference>
<evidence type="ECO:0000313" key="19">
    <source>
        <dbReference type="EMBL" id="MCL9818209.1"/>
    </source>
</evidence>
<evidence type="ECO:0000259" key="18">
    <source>
        <dbReference type="PROSITE" id="PS51217"/>
    </source>
</evidence>
<evidence type="ECO:0000256" key="7">
    <source>
        <dbReference type="ARBA" id="ARBA00022839"/>
    </source>
</evidence>
<dbReference type="SUPFAM" id="SSF52540">
    <property type="entry name" value="P-loop containing nucleoside triphosphate hydrolases"/>
    <property type="match status" value="1"/>
</dbReference>
<dbReference type="GO" id="GO:0000725">
    <property type="term" value="P:recombinational repair"/>
    <property type="evidence" value="ECO:0007669"/>
    <property type="project" value="TreeGrafter"/>
</dbReference>
<dbReference type="InterPro" id="IPR011335">
    <property type="entry name" value="Restrct_endonuc-II-like"/>
</dbReference>
<dbReference type="EC" id="5.6.2.4" evidence="13"/>
<evidence type="ECO:0000259" key="17">
    <source>
        <dbReference type="PROSITE" id="PS51198"/>
    </source>
</evidence>
<dbReference type="InterPro" id="IPR013986">
    <property type="entry name" value="DExx_box_DNA_helicase_dom_sf"/>
</dbReference>
<dbReference type="InterPro" id="IPR014017">
    <property type="entry name" value="DNA_helicase_UvrD-like_C"/>
</dbReference>
<feature type="domain" description="UvrD-like helicase C-terminal" evidence="18">
    <location>
        <begin position="392"/>
        <end position="646"/>
    </location>
</feature>
<dbReference type="SUPFAM" id="SSF52980">
    <property type="entry name" value="Restriction endonuclease-like"/>
    <property type="match status" value="1"/>
</dbReference>
<dbReference type="AlphaFoldDB" id="A0AAE3G1K7"/>
<evidence type="ECO:0000256" key="2">
    <source>
        <dbReference type="ARBA" id="ARBA00022722"/>
    </source>
</evidence>
<evidence type="ECO:0000256" key="16">
    <source>
        <dbReference type="SAM" id="MobiDB-lite"/>
    </source>
</evidence>
<comment type="catalytic activity">
    <reaction evidence="12">
        <text>Couples ATP hydrolysis with the unwinding of duplex DNA by translocating in the 3'-5' direction.</text>
        <dbReference type="EC" id="5.6.2.4"/>
    </reaction>
</comment>
<feature type="region of interest" description="Disordered" evidence="16">
    <location>
        <begin position="747"/>
        <end position="768"/>
    </location>
</feature>
<sequence>MTNPNPSQQRLIDSTDGLYLVDAGAGTGKTFSVTRRYSAIVDQPSVEPEDVVLITFTRNAAREMKDRIVSHSSYTTRELADAPIQTFHSLCSNILDRYGSNAPQYLGIDDTLSRSSDVIEESAIESSLFAEFISTFTDSCPEHHPILRVVTNPGELRSVLNNLAARGIFPTKDGWYRDGRSKLLGDLDGLLDAVEAVNQPRNGGRKQSELKKKLYRYGKDSTFLPDALSKPTVRGNEKAVPVDPIKTAFNSDRSDLIAFIHDLYFSYLEFALARNYLTFSMLQLYTFVLLCEDPDTRSELAFEYTMIDEFQDTSEIQFKLALLLAGTENICVVGDWKQSIYSFQYATVENITQFGDRLTQFTNELNSNHTRITYPTTPVETIELEQNYRSTQEILDFAEHALTTPSKKSESIDAESIRERIVHLFSNSTYDETQIEALQSQDETLAVLSKIDEIVGNPAYAIEQDGDLIEPSYGDIAVLTRTHDFGRELLSVAEEYHLPVAYEGGVELFRSDAAKRLLAWLRILESDADRGWSLVLEDAGYGMSEIKHILKKEAYPTEMIEFRDALASLTVVSSVARRVFDRYGHDGPIADALVGQIQSAHDQTTMTIGDLSQYIKTNIENGNTYDISTPAGTDSVTVQTIHAAKGLEYPIVIVANMNQRKFPPSGGGPTAISYDSLIGIRQRYLYDDVHSQPHQYDNWRYDLLNKCLPDQADEERRLLYVAITRAQQHVLFTAQEPNQFLTDLPVPIDEYEPSEPTEETQQTEQSTLSVPIPDVEEPVGYSPHSLMAEEVYESVTEGRGMDFGTQVHEFAEDYVAGITTEPTNDDERAVVSLIDSLTGEIHMEEDVYLPLTADGADVMVRGIVDLFCVHDDRVEIIDFKTDLSRYAESEYQKQLSVYYHVIRSVYPDRQVSVEILYTATGERQPIEPLSKNDLEELIK</sequence>
<dbReference type="RefSeq" id="WP_250585712.1">
    <property type="nucleotide sequence ID" value="NZ_JAKRVX010000008.1"/>
</dbReference>
<evidence type="ECO:0000256" key="3">
    <source>
        <dbReference type="ARBA" id="ARBA00022741"/>
    </source>
</evidence>
<keyword evidence="3 15" id="KW-0547">Nucleotide-binding</keyword>
<dbReference type="PROSITE" id="PS51198">
    <property type="entry name" value="UVRD_HELICASE_ATP_BIND"/>
    <property type="match status" value="1"/>
</dbReference>
<comment type="caution">
    <text evidence="19">The sequence shown here is derived from an EMBL/GenBank/DDBJ whole genome shotgun (WGS) entry which is preliminary data.</text>
</comment>
<evidence type="ECO:0000256" key="13">
    <source>
        <dbReference type="ARBA" id="ARBA00034808"/>
    </source>
</evidence>
<dbReference type="GO" id="GO:0003677">
    <property type="term" value="F:DNA binding"/>
    <property type="evidence" value="ECO:0007669"/>
    <property type="project" value="UniProtKB-KW"/>
</dbReference>
<evidence type="ECO:0000313" key="20">
    <source>
        <dbReference type="Proteomes" id="UP001203207"/>
    </source>
</evidence>
<dbReference type="Pfam" id="PF13361">
    <property type="entry name" value="UvrD_C"/>
    <property type="match status" value="2"/>
</dbReference>
<reference evidence="19" key="1">
    <citation type="journal article" date="2022" name="Syst. Appl. Microbiol.">
        <title>Natronocalculus amylovorans gen. nov., sp. nov., and Natranaeroarchaeum aerophilus sp. nov., dominant culturable amylolytic natronoarchaea from hypersaline soda lakes in southwestern Siberia.</title>
        <authorList>
            <person name="Sorokin D.Y."/>
            <person name="Elcheninov A.G."/>
            <person name="Khizhniak T.V."/>
            <person name="Koenen M."/>
            <person name="Bale N.J."/>
            <person name="Damste J.S.S."/>
            <person name="Kublanov I.V."/>
        </authorList>
    </citation>
    <scope>NUCLEOTIDE SEQUENCE</scope>
    <source>
        <strain evidence="19">AArc-St2</strain>
    </source>
</reference>
<organism evidence="19 20">
    <name type="scientific">Natronocalculus amylovorans</name>
    <dbReference type="NCBI Taxonomy" id="2917812"/>
    <lineage>
        <taxon>Archaea</taxon>
        <taxon>Methanobacteriati</taxon>
        <taxon>Methanobacteriota</taxon>
        <taxon>Stenosarchaea group</taxon>
        <taxon>Halobacteria</taxon>
        <taxon>Halobacteriales</taxon>
        <taxon>Haloferacaceae</taxon>
        <taxon>Natronocalculus</taxon>
    </lineage>
</organism>
<keyword evidence="8 15" id="KW-0067">ATP-binding</keyword>
<proteinExistence type="inferred from homology"/>
<evidence type="ECO:0000256" key="1">
    <source>
        <dbReference type="ARBA" id="ARBA00009922"/>
    </source>
</evidence>
<feature type="binding site" evidence="15">
    <location>
        <begin position="23"/>
        <end position="30"/>
    </location>
    <ligand>
        <name>ATP</name>
        <dbReference type="ChEBI" id="CHEBI:30616"/>
    </ligand>
</feature>
<evidence type="ECO:0000256" key="6">
    <source>
        <dbReference type="ARBA" id="ARBA00022806"/>
    </source>
</evidence>
<keyword evidence="10" id="KW-0234">DNA repair</keyword>
<dbReference type="Gene3D" id="3.90.320.10">
    <property type="match status" value="1"/>
</dbReference>
<dbReference type="InterPro" id="IPR011604">
    <property type="entry name" value="PDDEXK-like_dom_sf"/>
</dbReference>
<keyword evidence="2" id="KW-0540">Nuclease</keyword>
<feature type="compositionally biased region" description="Acidic residues" evidence="16">
    <location>
        <begin position="749"/>
        <end position="758"/>
    </location>
</feature>
<dbReference type="EMBL" id="JAKRVX010000008">
    <property type="protein sequence ID" value="MCL9818209.1"/>
    <property type="molecule type" value="Genomic_DNA"/>
</dbReference>
<dbReference type="PANTHER" id="PTHR11070:SF2">
    <property type="entry name" value="ATP-DEPENDENT DNA HELICASE SRS2"/>
    <property type="match status" value="1"/>
</dbReference>
<protein>
    <recommendedName>
        <fullName evidence="13">DNA 3'-5' helicase</fullName>
        <ecNumber evidence="13">5.6.2.4</ecNumber>
    </recommendedName>
</protein>
<evidence type="ECO:0000256" key="11">
    <source>
        <dbReference type="ARBA" id="ARBA00023235"/>
    </source>
</evidence>
<keyword evidence="4" id="KW-0227">DNA damage</keyword>
<comment type="similarity">
    <text evidence="1">Belongs to the helicase family. UvrD subfamily.</text>
</comment>
<keyword evidence="5 15" id="KW-0378">Hydrolase</keyword>
<comment type="catalytic activity">
    <reaction evidence="14">
        <text>ATP + H2O = ADP + phosphate + H(+)</text>
        <dbReference type="Rhea" id="RHEA:13065"/>
        <dbReference type="ChEBI" id="CHEBI:15377"/>
        <dbReference type="ChEBI" id="CHEBI:15378"/>
        <dbReference type="ChEBI" id="CHEBI:30616"/>
        <dbReference type="ChEBI" id="CHEBI:43474"/>
        <dbReference type="ChEBI" id="CHEBI:456216"/>
        <dbReference type="EC" id="5.6.2.4"/>
    </reaction>
</comment>